<accession>A0A0B0PFC8</accession>
<protein>
    <submittedName>
        <fullName evidence="1">Uncharacterized protein</fullName>
    </submittedName>
</protein>
<evidence type="ECO:0000313" key="2">
    <source>
        <dbReference type="Proteomes" id="UP000032142"/>
    </source>
</evidence>
<keyword evidence="2" id="KW-1185">Reference proteome</keyword>
<evidence type="ECO:0000313" key="1">
    <source>
        <dbReference type="EMBL" id="KHG23650.1"/>
    </source>
</evidence>
<sequence length="11" mass="1291">MHSSLHLVVHM</sequence>
<name>A0A0B0PFC8_GOSAR</name>
<organism evidence="1 2">
    <name type="scientific">Gossypium arboreum</name>
    <name type="common">Tree cotton</name>
    <name type="synonym">Gossypium nanking</name>
    <dbReference type="NCBI Taxonomy" id="29729"/>
    <lineage>
        <taxon>Eukaryota</taxon>
        <taxon>Viridiplantae</taxon>
        <taxon>Streptophyta</taxon>
        <taxon>Embryophyta</taxon>
        <taxon>Tracheophyta</taxon>
        <taxon>Spermatophyta</taxon>
        <taxon>Magnoliopsida</taxon>
        <taxon>eudicotyledons</taxon>
        <taxon>Gunneridae</taxon>
        <taxon>Pentapetalae</taxon>
        <taxon>rosids</taxon>
        <taxon>malvids</taxon>
        <taxon>Malvales</taxon>
        <taxon>Malvaceae</taxon>
        <taxon>Malvoideae</taxon>
        <taxon>Gossypium</taxon>
    </lineage>
</organism>
<dbReference type="Proteomes" id="UP000032142">
    <property type="component" value="Unassembled WGS sequence"/>
</dbReference>
<reference evidence="2" key="1">
    <citation type="submission" date="2014-09" db="EMBL/GenBank/DDBJ databases">
        <authorList>
            <person name="Mudge J."/>
            <person name="Ramaraj T."/>
            <person name="Lindquist I.E."/>
            <person name="Bharti A.K."/>
            <person name="Sundararajan A."/>
            <person name="Cameron C.T."/>
            <person name="Woodward J.E."/>
            <person name="May G.D."/>
            <person name="Brubaker C."/>
            <person name="Broadhvest J."/>
            <person name="Wilkins T.A."/>
        </authorList>
    </citation>
    <scope>NUCLEOTIDE SEQUENCE</scope>
    <source>
        <strain evidence="2">cv. AKA8401</strain>
    </source>
</reference>
<gene>
    <name evidence="1" type="ORF">F383_02196</name>
</gene>
<proteinExistence type="predicted"/>
<dbReference type="EMBL" id="KN425793">
    <property type="protein sequence ID" value="KHG23650.1"/>
    <property type="molecule type" value="Genomic_DNA"/>
</dbReference>